<protein>
    <recommendedName>
        <fullName evidence="4">Tetratricopeptide repeat protein</fullName>
    </recommendedName>
</protein>
<dbReference type="EMBL" id="JAENGY010000599">
    <property type="protein sequence ID" value="KAG6959733.1"/>
    <property type="molecule type" value="Genomic_DNA"/>
</dbReference>
<proteinExistence type="predicted"/>
<gene>
    <name evidence="2" type="ORF">JG688_00009955</name>
</gene>
<evidence type="ECO:0000313" key="2">
    <source>
        <dbReference type="EMBL" id="KAG6959733.1"/>
    </source>
</evidence>
<accession>A0A8J5J658</accession>
<evidence type="ECO:0008006" key="4">
    <source>
        <dbReference type="Google" id="ProtNLM"/>
    </source>
</evidence>
<feature type="region of interest" description="Disordered" evidence="1">
    <location>
        <begin position="1"/>
        <end position="21"/>
    </location>
</feature>
<evidence type="ECO:0000313" key="3">
    <source>
        <dbReference type="Proteomes" id="UP000709295"/>
    </source>
</evidence>
<dbReference type="Proteomes" id="UP000709295">
    <property type="component" value="Unassembled WGS sequence"/>
</dbReference>
<keyword evidence="3" id="KW-1185">Reference proteome</keyword>
<comment type="caution">
    <text evidence="2">The sequence shown here is derived from an EMBL/GenBank/DDBJ whole genome shotgun (WGS) entry which is preliminary data.</text>
</comment>
<sequence length="93" mass="10808">MIQPLLEEEDEEDDEMDPLEQLEPNKFSEALDSFEQAKRIQPNNVKAIYNYSVALLHLDRPQEAQRLLRRILELDSTHQKATIALSHLNSPIL</sequence>
<name>A0A8J5J658_9STRA</name>
<evidence type="ECO:0000256" key="1">
    <source>
        <dbReference type="SAM" id="MobiDB-lite"/>
    </source>
</evidence>
<organism evidence="2 3">
    <name type="scientific">Phytophthora aleatoria</name>
    <dbReference type="NCBI Taxonomy" id="2496075"/>
    <lineage>
        <taxon>Eukaryota</taxon>
        <taxon>Sar</taxon>
        <taxon>Stramenopiles</taxon>
        <taxon>Oomycota</taxon>
        <taxon>Peronosporomycetes</taxon>
        <taxon>Peronosporales</taxon>
        <taxon>Peronosporaceae</taxon>
        <taxon>Phytophthora</taxon>
    </lineage>
</organism>
<dbReference type="Pfam" id="PF14559">
    <property type="entry name" value="TPR_19"/>
    <property type="match status" value="1"/>
</dbReference>
<reference evidence="2" key="1">
    <citation type="submission" date="2021-01" db="EMBL/GenBank/DDBJ databases">
        <title>Phytophthora aleatoria, a newly-described species from Pinus radiata is distinct from Phytophthora cactorum isolates based on comparative genomics.</title>
        <authorList>
            <person name="Mcdougal R."/>
            <person name="Panda P."/>
            <person name="Williams N."/>
            <person name="Studholme D.J."/>
        </authorList>
    </citation>
    <scope>NUCLEOTIDE SEQUENCE</scope>
    <source>
        <strain evidence="2">NZFS 4037</strain>
    </source>
</reference>
<dbReference type="AlphaFoldDB" id="A0A8J5J658"/>
<feature type="compositionally biased region" description="Acidic residues" evidence="1">
    <location>
        <begin position="1"/>
        <end position="20"/>
    </location>
</feature>